<evidence type="ECO:0000313" key="8">
    <source>
        <dbReference type="EMBL" id="KAE9541658.1"/>
    </source>
</evidence>
<dbReference type="InterPro" id="IPR011990">
    <property type="entry name" value="TPR-like_helical_dom_sf"/>
</dbReference>
<sequence>MNNPYLLKKQLQENEEELSNYLRDMNIWQEQMKRKEHTLPNPNEKKKPKINPSKTNPPKTKLNKISSWDYSAWDKFDVDNACKELDTQDELKKNDNYDPSVDCLNNETQSRQSDGIYEKNLGNALVQKQKWAEAILRYTRAIEYYDKDPIFYANRALCYLKTKEFKLAIIDCTSSLKLDNTYVKTYQRRSSAYLALGMFNEAKKDLLNVLKLEPNNKQAKNDIEIVNNKIKQSGMQNTSDTKCQKTNTINNLQNKSSKMLCKDVEPIKSVTPDWPQRDGCKQITSKQKPPHLRSKKPLCTLNIKDVQVDQEELNNMHLLQTTLKEVCEKNYKNQSKTTITNEVVPMEQDLIQNEKKHIAIPPVPLTYVQLKQDWASLKNDPELLFKYLKQIPGKRLPSIVRNSMDNDLFVDILRILRIEFIKNGCDITDYLMGISELPRLQMLVMFCSSNEVSCIKELLNYVSKFVSESALKNLKKSFGV</sequence>
<dbReference type="Pfam" id="PF13877">
    <property type="entry name" value="RPAP3_C"/>
    <property type="match status" value="1"/>
</dbReference>
<dbReference type="Pfam" id="PF13181">
    <property type="entry name" value="TPR_8"/>
    <property type="match status" value="1"/>
</dbReference>
<organism evidence="8 9">
    <name type="scientific">Aphis glycines</name>
    <name type="common">Soybean aphid</name>
    <dbReference type="NCBI Taxonomy" id="307491"/>
    <lineage>
        <taxon>Eukaryota</taxon>
        <taxon>Metazoa</taxon>
        <taxon>Ecdysozoa</taxon>
        <taxon>Arthropoda</taxon>
        <taxon>Hexapoda</taxon>
        <taxon>Insecta</taxon>
        <taxon>Pterygota</taxon>
        <taxon>Neoptera</taxon>
        <taxon>Paraneoptera</taxon>
        <taxon>Hemiptera</taxon>
        <taxon>Sternorrhyncha</taxon>
        <taxon>Aphidomorpha</taxon>
        <taxon>Aphidoidea</taxon>
        <taxon>Aphididae</taxon>
        <taxon>Aphidini</taxon>
        <taxon>Aphis</taxon>
        <taxon>Aphis</taxon>
    </lineage>
</organism>
<evidence type="ECO:0000256" key="4">
    <source>
        <dbReference type="ARBA" id="ARBA00040133"/>
    </source>
</evidence>
<evidence type="ECO:0000256" key="2">
    <source>
        <dbReference type="ARBA" id="ARBA00022803"/>
    </source>
</evidence>
<dbReference type="PANTHER" id="PTHR46423">
    <property type="entry name" value="RNA POLYMERASE II-ASSOCIATED PROTEIN 3"/>
    <property type="match status" value="1"/>
</dbReference>
<reference evidence="8 9" key="1">
    <citation type="submission" date="2019-08" db="EMBL/GenBank/DDBJ databases">
        <title>The genome of the soybean aphid Biotype 1, its phylome, world population structure and adaptation to the North American continent.</title>
        <authorList>
            <person name="Giordano R."/>
            <person name="Donthu R.K."/>
            <person name="Hernandez A.G."/>
            <person name="Wright C.L."/>
            <person name="Zimin A.V."/>
        </authorList>
    </citation>
    <scope>NUCLEOTIDE SEQUENCE [LARGE SCALE GENOMIC DNA]</scope>
    <source>
        <tissue evidence="8">Whole aphids</tissue>
    </source>
</reference>
<dbReference type="SUPFAM" id="SSF48452">
    <property type="entry name" value="TPR-like"/>
    <property type="match status" value="2"/>
</dbReference>
<accession>A0A6G0TZQ5</accession>
<dbReference type="InterPro" id="IPR019734">
    <property type="entry name" value="TPR_rpt"/>
</dbReference>
<gene>
    <name evidence="8" type="ORF">AGLY_003649</name>
</gene>
<feature type="region of interest" description="Disordered" evidence="6">
    <location>
        <begin position="272"/>
        <end position="294"/>
    </location>
</feature>
<evidence type="ECO:0000256" key="6">
    <source>
        <dbReference type="SAM" id="MobiDB-lite"/>
    </source>
</evidence>
<dbReference type="Gene3D" id="1.25.40.10">
    <property type="entry name" value="Tetratricopeptide repeat domain"/>
    <property type="match status" value="1"/>
</dbReference>
<dbReference type="InterPro" id="IPR025986">
    <property type="entry name" value="RPAP3-like_C"/>
</dbReference>
<proteinExistence type="inferred from homology"/>
<feature type="region of interest" description="Disordered" evidence="6">
    <location>
        <begin position="32"/>
        <end position="63"/>
    </location>
</feature>
<evidence type="ECO:0000256" key="1">
    <source>
        <dbReference type="ARBA" id="ARBA00022737"/>
    </source>
</evidence>
<dbReference type="EMBL" id="VYZN01000012">
    <property type="protein sequence ID" value="KAE9541658.1"/>
    <property type="molecule type" value="Genomic_DNA"/>
</dbReference>
<dbReference type="GO" id="GO:0101031">
    <property type="term" value="C:protein folding chaperone complex"/>
    <property type="evidence" value="ECO:0007669"/>
    <property type="project" value="TreeGrafter"/>
</dbReference>
<evidence type="ECO:0000259" key="7">
    <source>
        <dbReference type="Pfam" id="PF13877"/>
    </source>
</evidence>
<name>A0A6G0TZQ5_APHGL</name>
<protein>
    <recommendedName>
        <fullName evidence="4">RNA polymerase II-associated protein 3</fullName>
    </recommendedName>
</protein>
<keyword evidence="1" id="KW-0677">Repeat</keyword>
<feature type="repeat" description="TPR" evidence="5">
    <location>
        <begin position="183"/>
        <end position="216"/>
    </location>
</feature>
<feature type="domain" description="RNA-polymerase II-associated protein 3-like C-terminal" evidence="7">
    <location>
        <begin position="364"/>
        <end position="451"/>
    </location>
</feature>
<feature type="compositionally biased region" description="Low complexity" evidence="6">
    <location>
        <begin position="50"/>
        <end position="63"/>
    </location>
</feature>
<evidence type="ECO:0000256" key="5">
    <source>
        <dbReference type="PROSITE-ProRule" id="PRU00339"/>
    </source>
</evidence>
<comment type="similarity">
    <text evidence="3">Belongs to the RPAP3 family.</text>
</comment>
<dbReference type="Proteomes" id="UP000475862">
    <property type="component" value="Unassembled WGS sequence"/>
</dbReference>
<dbReference type="Pfam" id="PF13432">
    <property type="entry name" value="TPR_16"/>
    <property type="match status" value="1"/>
</dbReference>
<dbReference type="AlphaFoldDB" id="A0A6G0TZQ5"/>
<keyword evidence="9" id="KW-1185">Reference proteome</keyword>
<dbReference type="InterPro" id="IPR051966">
    <property type="entry name" value="RPAP3"/>
</dbReference>
<dbReference type="PROSITE" id="PS50005">
    <property type="entry name" value="TPR"/>
    <property type="match status" value="1"/>
</dbReference>
<keyword evidence="2 5" id="KW-0802">TPR repeat</keyword>
<evidence type="ECO:0000313" key="9">
    <source>
        <dbReference type="Proteomes" id="UP000475862"/>
    </source>
</evidence>
<evidence type="ECO:0000256" key="3">
    <source>
        <dbReference type="ARBA" id="ARBA00038275"/>
    </source>
</evidence>
<dbReference type="OrthoDB" id="2942533at2759"/>
<dbReference type="SMART" id="SM00028">
    <property type="entry name" value="TPR"/>
    <property type="match status" value="3"/>
</dbReference>
<dbReference type="PANTHER" id="PTHR46423:SF1">
    <property type="entry name" value="RNA POLYMERASE II-ASSOCIATED PROTEIN 3"/>
    <property type="match status" value="1"/>
</dbReference>
<comment type="caution">
    <text evidence="8">The sequence shown here is derived from an EMBL/GenBank/DDBJ whole genome shotgun (WGS) entry which is preliminary data.</text>
</comment>